<accession>A0AAE3HG30</accession>
<keyword evidence="1" id="KW-0175">Coiled coil</keyword>
<protein>
    <submittedName>
        <fullName evidence="2">Uncharacterized protein</fullName>
    </submittedName>
</protein>
<gene>
    <name evidence="2" type="ORF">NSA47_02915</name>
</gene>
<feature type="coiled-coil region" evidence="1">
    <location>
        <begin position="358"/>
        <end position="440"/>
    </location>
</feature>
<keyword evidence="3" id="KW-1185">Reference proteome</keyword>
<dbReference type="RefSeq" id="WP_257529404.1">
    <property type="nucleotide sequence ID" value="NZ_JANKAS010000002.1"/>
</dbReference>
<reference evidence="2" key="1">
    <citation type="submission" date="2022-07" db="EMBL/GenBank/DDBJ databases">
        <title>Enhanced cultured diversity of the mouse gut microbiota enables custom-made synthetic communities.</title>
        <authorList>
            <person name="Afrizal A."/>
        </authorList>
    </citation>
    <scope>NUCLEOTIDE SEQUENCE</scope>
    <source>
        <strain evidence="2">DSM 28593</strain>
    </source>
</reference>
<evidence type="ECO:0000313" key="3">
    <source>
        <dbReference type="Proteomes" id="UP001205748"/>
    </source>
</evidence>
<name>A0AAE3HG30_9FIRM</name>
<dbReference type="SUPFAM" id="SSF89372">
    <property type="entry name" value="Fucose-specific lectin"/>
    <property type="match status" value="1"/>
</dbReference>
<comment type="caution">
    <text evidence="2">The sequence shown here is derived from an EMBL/GenBank/DDBJ whole genome shotgun (WGS) entry which is preliminary data.</text>
</comment>
<proteinExistence type="predicted"/>
<organism evidence="2 3">
    <name type="scientific">Irregularibacter muris</name>
    <dbReference type="NCBI Taxonomy" id="1796619"/>
    <lineage>
        <taxon>Bacteria</taxon>
        <taxon>Bacillati</taxon>
        <taxon>Bacillota</taxon>
        <taxon>Clostridia</taxon>
        <taxon>Eubacteriales</taxon>
        <taxon>Eubacteriaceae</taxon>
        <taxon>Irregularibacter</taxon>
    </lineage>
</organism>
<dbReference type="Proteomes" id="UP001205748">
    <property type="component" value="Unassembled WGS sequence"/>
</dbReference>
<dbReference type="AlphaFoldDB" id="A0AAE3HG30"/>
<dbReference type="EMBL" id="JANKAS010000002">
    <property type="protein sequence ID" value="MCR1897938.1"/>
    <property type="molecule type" value="Genomic_DNA"/>
</dbReference>
<evidence type="ECO:0000256" key="1">
    <source>
        <dbReference type="SAM" id="Coils"/>
    </source>
</evidence>
<evidence type="ECO:0000313" key="2">
    <source>
        <dbReference type="EMBL" id="MCR1897938.1"/>
    </source>
</evidence>
<sequence length="450" mass="53299">MNKNIQEYTYIQDSLNQSFIFYVDKQHNLIFNELKTDNNYTNTKIVKSNVADFAANIDKNNKLHLLYLLNSGELIYAVYLNKTWEENVVRKLDPRSNRYKYLNLFIHESHISIFYAFTNIINTNLWSIEHITKDSTYWSKKTILSVFSGKNFTPFYLDKDKFGNIFLIYRAKEYTTNHIYYTFYNIFNKEWVKAPAKISSSEIDNISPYLFIDSRDNIHVLWYSLDDNDYLLTYKQLSPMRQSKYHWTEINLPKITNSSYPPIMFEKNNKLYIVCIGEDKIHCLVSENYGLNWNLENEVSLNDRPIHLIKHFCNITSTNIHNKIHHCYGSINDDHIYFYLGENLNEQSITDKISSSFLENEQQVNSNLVEQKEQINTQNIEEDPLMNLKNDIVENQNELINALNSIEENSTSLKEVIDTITNIQKDIEVIKEKITTIEKNQNTKKKLFNF</sequence>
<dbReference type="Gene3D" id="2.120.10.70">
    <property type="entry name" value="Fucose-specific lectin"/>
    <property type="match status" value="1"/>
</dbReference>